<dbReference type="PANTHER" id="PTHR23409">
    <property type="entry name" value="RIBONUCLEOSIDE-DIPHOSPHATE REDUCTASE SMALL CHAIN"/>
    <property type="match status" value="1"/>
</dbReference>
<dbReference type="EMBL" id="JADGJH010000995">
    <property type="protein sequence ID" value="KAJ3120095.1"/>
    <property type="molecule type" value="Genomic_DNA"/>
</dbReference>
<feature type="compositionally biased region" description="Polar residues" evidence="1">
    <location>
        <begin position="1"/>
        <end position="29"/>
    </location>
</feature>
<sequence>MLKATNSIKTNSATTAENAPASQTPTKNLGKQLDRLKVKGTPTPIKNTSSKTKKSPTVELNQSLALDPAAFAGTDLLETPQLQPEPLLVPNNKRFVLFPIQYHKIWAAYKNAEAKFWSAEEIEFADDADYWNPIPAKQKACLLHALAIMSVNDLLAGSEPILSRLSDEIQAPEARCYFGFQLMQKNIHTESLNVLLDLFSKSATDKIYLFESLEKMPTTSRRVAWIQKYLTESPLPYSTRLFALATYCMLFNTAVQTILLLLCNPSAGRKSTAAIATPNRKQVQRKQQLATDFHGLQKCLVKIQADQHRAVQFLRLLACEHFANPIDAGEAAAMVRDAIVIEGEIARECFEMGGAGLGEKGTIEIHGGSALTVEDVCGRAERIGDALLKTFGVVSVFADKKLRKSDGLQWMDEMLWELVEIDSGVVEHVVVREEKQQVQQEKMNVRQEFSLDEDF</sequence>
<proteinExistence type="predicted"/>
<feature type="region of interest" description="Disordered" evidence="1">
    <location>
        <begin position="1"/>
        <end position="58"/>
    </location>
</feature>
<comment type="caution">
    <text evidence="2">The sequence shown here is derived from an EMBL/GenBank/DDBJ whole genome shotgun (WGS) entry which is preliminary data.</text>
</comment>
<dbReference type="Proteomes" id="UP001211907">
    <property type="component" value="Unassembled WGS sequence"/>
</dbReference>
<evidence type="ECO:0000256" key="1">
    <source>
        <dbReference type="SAM" id="MobiDB-lite"/>
    </source>
</evidence>
<dbReference type="InterPro" id="IPR009078">
    <property type="entry name" value="Ferritin-like_SF"/>
</dbReference>
<dbReference type="InterPro" id="IPR000358">
    <property type="entry name" value="RNR_small_fam"/>
</dbReference>
<keyword evidence="3" id="KW-1185">Reference proteome</keyword>
<dbReference type="GO" id="GO:0016491">
    <property type="term" value="F:oxidoreductase activity"/>
    <property type="evidence" value="ECO:0007669"/>
    <property type="project" value="InterPro"/>
</dbReference>
<dbReference type="SUPFAM" id="SSF47240">
    <property type="entry name" value="Ferritin-like"/>
    <property type="match status" value="1"/>
</dbReference>
<protein>
    <submittedName>
        <fullName evidence="2">Ribonucleoside-diphosphate reductase subunit M2</fullName>
    </submittedName>
</protein>
<evidence type="ECO:0000313" key="3">
    <source>
        <dbReference type="Proteomes" id="UP001211907"/>
    </source>
</evidence>
<dbReference type="GO" id="GO:0009263">
    <property type="term" value="P:deoxyribonucleotide biosynthetic process"/>
    <property type="evidence" value="ECO:0007669"/>
    <property type="project" value="InterPro"/>
</dbReference>
<name>A0AAD5T1T6_9FUNG</name>
<evidence type="ECO:0000313" key="2">
    <source>
        <dbReference type="EMBL" id="KAJ3120095.1"/>
    </source>
</evidence>
<reference evidence="2" key="1">
    <citation type="submission" date="2020-05" db="EMBL/GenBank/DDBJ databases">
        <title>Phylogenomic resolution of chytrid fungi.</title>
        <authorList>
            <person name="Stajich J.E."/>
            <person name="Amses K."/>
            <person name="Simmons R."/>
            <person name="Seto K."/>
            <person name="Myers J."/>
            <person name="Bonds A."/>
            <person name="Quandt C.A."/>
            <person name="Barry K."/>
            <person name="Liu P."/>
            <person name="Grigoriev I."/>
            <person name="Longcore J.E."/>
            <person name="James T.Y."/>
        </authorList>
    </citation>
    <scope>NUCLEOTIDE SEQUENCE</scope>
    <source>
        <strain evidence="2">JEL0513</strain>
    </source>
</reference>
<dbReference type="InterPro" id="IPR012348">
    <property type="entry name" value="RNR-like"/>
</dbReference>
<feature type="compositionally biased region" description="Low complexity" evidence="1">
    <location>
        <begin position="41"/>
        <end position="50"/>
    </location>
</feature>
<dbReference type="Pfam" id="PF00268">
    <property type="entry name" value="Ribonuc_red_sm"/>
    <property type="match status" value="1"/>
</dbReference>
<dbReference type="Gene3D" id="1.10.620.20">
    <property type="entry name" value="Ribonucleotide Reductase, subunit A"/>
    <property type="match status" value="1"/>
</dbReference>
<dbReference type="PANTHER" id="PTHR23409:SF18">
    <property type="entry name" value="RIBONUCLEOSIDE-DIPHOSPHATE REDUCTASE SUBUNIT M2"/>
    <property type="match status" value="1"/>
</dbReference>
<organism evidence="2 3">
    <name type="scientific">Physocladia obscura</name>
    <dbReference type="NCBI Taxonomy" id="109957"/>
    <lineage>
        <taxon>Eukaryota</taxon>
        <taxon>Fungi</taxon>
        <taxon>Fungi incertae sedis</taxon>
        <taxon>Chytridiomycota</taxon>
        <taxon>Chytridiomycota incertae sedis</taxon>
        <taxon>Chytridiomycetes</taxon>
        <taxon>Chytridiales</taxon>
        <taxon>Chytriomycetaceae</taxon>
        <taxon>Physocladia</taxon>
    </lineage>
</organism>
<gene>
    <name evidence="2" type="primary">RRM2</name>
    <name evidence="2" type="ORF">HK100_012946</name>
</gene>
<accession>A0AAD5T1T6</accession>
<dbReference type="AlphaFoldDB" id="A0AAD5T1T6"/>